<dbReference type="KEGG" id="tasa:A1Q1_00165"/>
<protein>
    <submittedName>
        <fullName evidence="2">Uncharacterized protein</fullName>
    </submittedName>
</protein>
<dbReference type="Proteomes" id="UP000002748">
    <property type="component" value="Unassembled WGS sequence"/>
</dbReference>
<dbReference type="HOGENOM" id="CLU_912214_0_0_1"/>
<reference evidence="2 3" key="1">
    <citation type="journal article" date="2012" name="Eukaryot. Cell">
        <title>Draft genome sequence of CBS 2479, the standard type strain of Trichosporon asahii.</title>
        <authorList>
            <person name="Yang R.Y."/>
            <person name="Li H.T."/>
            <person name="Zhu H."/>
            <person name="Zhou G.P."/>
            <person name="Wang M."/>
            <person name="Wang L."/>
        </authorList>
    </citation>
    <scope>NUCLEOTIDE SEQUENCE [LARGE SCALE GENOMIC DNA]</scope>
    <source>
        <strain evidence="3">ATCC 90039 / CBS 2479 / JCM 2466 / KCTC 7840 / NCYC 2677 / UAMH 7654</strain>
    </source>
</reference>
<organism evidence="2 3">
    <name type="scientific">Trichosporon asahii var. asahii (strain ATCC 90039 / CBS 2479 / JCM 2466 / KCTC 7840 / NBRC 103889/ NCYC 2677 / UAMH 7654)</name>
    <name type="common">Yeast</name>
    <dbReference type="NCBI Taxonomy" id="1186058"/>
    <lineage>
        <taxon>Eukaryota</taxon>
        <taxon>Fungi</taxon>
        <taxon>Dikarya</taxon>
        <taxon>Basidiomycota</taxon>
        <taxon>Agaricomycotina</taxon>
        <taxon>Tremellomycetes</taxon>
        <taxon>Trichosporonales</taxon>
        <taxon>Trichosporonaceae</taxon>
        <taxon>Trichosporon</taxon>
    </lineage>
</organism>
<dbReference type="RefSeq" id="XP_014181968.1">
    <property type="nucleotide sequence ID" value="XM_014326493.1"/>
</dbReference>
<evidence type="ECO:0000256" key="1">
    <source>
        <dbReference type="SAM" id="MobiDB-lite"/>
    </source>
</evidence>
<feature type="compositionally biased region" description="Basic and acidic residues" evidence="1">
    <location>
        <begin position="139"/>
        <end position="154"/>
    </location>
</feature>
<evidence type="ECO:0000313" key="3">
    <source>
        <dbReference type="Proteomes" id="UP000002748"/>
    </source>
</evidence>
<name>J6F0U9_TRIAS</name>
<dbReference type="OrthoDB" id="2565062at2759"/>
<proteinExistence type="predicted"/>
<feature type="region of interest" description="Disordered" evidence="1">
    <location>
        <begin position="129"/>
        <end position="154"/>
    </location>
</feature>
<comment type="caution">
    <text evidence="2">The sequence shown here is derived from an EMBL/GenBank/DDBJ whole genome shotgun (WGS) entry which is preliminary data.</text>
</comment>
<dbReference type="VEuPathDB" id="FungiDB:A1Q1_00165"/>
<evidence type="ECO:0000313" key="2">
    <source>
        <dbReference type="EMBL" id="EJT50544.1"/>
    </source>
</evidence>
<dbReference type="EMBL" id="ALBS01000099">
    <property type="protein sequence ID" value="EJT50544.1"/>
    <property type="molecule type" value="Genomic_DNA"/>
</dbReference>
<dbReference type="GeneID" id="25983679"/>
<gene>
    <name evidence="2" type="ORF">A1Q1_00165</name>
</gene>
<sequence length="344" mass="36840">MDFSVGNLSSPHTRHGILCWTAPGPTGRMSVSDLVLLKVLEHYNITHPLRSTIQLRTFRASFPPPPTPTQDTALGGGTFAAPQTSAGPTRVLTTITYSQHLPPVREVPMPLGARDDVTYLFLEDRGVTAAQPAGPGPGEVRDGVAPDPPAHPEKQERKHMMLAVRPATSVMPTLQQLLSPFVLGLSKSARVQASTTAQAAAPTPLSGTPFVLTSLAFPPAMGTTMPPVALSLHVLPGGTAQTIFLEAEWDAPLSGEGAVSGGRRESEAGRKDSAYPVRVDTGFLETDSVAVGVLKEFLDGCVPEAGERRYWIWEREDPEGWVGIEKNKRTAFLLARALRESGFI</sequence>
<dbReference type="AlphaFoldDB" id="J6F0U9"/>
<accession>J6F0U9</accession>